<dbReference type="AlphaFoldDB" id="A0A1W1H7J2"/>
<keyword evidence="2" id="KW-1185">Reference proteome</keyword>
<evidence type="ECO:0000313" key="1">
    <source>
        <dbReference type="EMBL" id="SLM28442.1"/>
    </source>
</evidence>
<name>A0A1W1H7J2_9BACT</name>
<reference evidence="1 2" key="1">
    <citation type="submission" date="2017-03" db="EMBL/GenBank/DDBJ databases">
        <authorList>
            <person name="Afonso C.L."/>
            <person name="Miller P.J."/>
            <person name="Scott M.A."/>
            <person name="Spackman E."/>
            <person name="Goraichik I."/>
            <person name="Dimitrov K.M."/>
            <person name="Suarez D.L."/>
            <person name="Swayne D.E."/>
        </authorList>
    </citation>
    <scope>NUCLEOTIDE SEQUENCE [LARGE SCALE GENOMIC DNA]</scope>
    <source>
        <strain evidence="1">PRJEB14757</strain>
    </source>
</reference>
<dbReference type="EMBL" id="FWEV01000041">
    <property type="protein sequence ID" value="SLM28442.1"/>
    <property type="molecule type" value="Genomic_DNA"/>
</dbReference>
<proteinExistence type="predicted"/>
<gene>
    <name evidence="1" type="ORF">MTBBW1_1350005</name>
</gene>
<protein>
    <submittedName>
        <fullName evidence="1">Uncharacterized protein</fullName>
    </submittedName>
</protein>
<organism evidence="1 2">
    <name type="scientific">Desulfamplus magnetovallimortis</name>
    <dbReference type="NCBI Taxonomy" id="1246637"/>
    <lineage>
        <taxon>Bacteria</taxon>
        <taxon>Pseudomonadati</taxon>
        <taxon>Thermodesulfobacteriota</taxon>
        <taxon>Desulfobacteria</taxon>
        <taxon>Desulfobacterales</taxon>
        <taxon>Desulfobacteraceae</taxon>
        <taxon>Desulfamplus</taxon>
    </lineage>
</organism>
<accession>A0A1W1H7J2</accession>
<sequence length="87" mass="9850">MLSGCGSETLPRLEGIETDICRIVTYGDLRHVSETLPRLEGIETHYAFRYFPSSFGSETLPRLEGIETDANLYAIDFVTLRQKHCPD</sequence>
<dbReference type="Proteomes" id="UP000191931">
    <property type="component" value="Unassembled WGS sequence"/>
</dbReference>
<evidence type="ECO:0000313" key="2">
    <source>
        <dbReference type="Proteomes" id="UP000191931"/>
    </source>
</evidence>